<dbReference type="Gene3D" id="3.40.50.1460">
    <property type="match status" value="2"/>
</dbReference>
<dbReference type="GO" id="GO:0004197">
    <property type="term" value="F:cysteine-type endopeptidase activity"/>
    <property type="evidence" value="ECO:0007669"/>
    <property type="project" value="TreeGrafter"/>
</dbReference>
<dbReference type="WBParaSite" id="BXY_1388700.1">
    <property type="protein sequence ID" value="BXY_1388700.1"/>
    <property type="gene ID" value="BXY_1388700"/>
</dbReference>
<feature type="chain" id="PRO_5035360116" evidence="2">
    <location>
        <begin position="20"/>
        <end position="382"/>
    </location>
</feature>
<accession>A0A1I7SLF5</accession>
<name>A0A1I7SLF5_BURXY</name>
<dbReference type="PANTHER" id="PTHR12000:SF42">
    <property type="entry name" value="LEGUMAIN"/>
    <property type="match status" value="1"/>
</dbReference>
<reference evidence="6" key="1">
    <citation type="submission" date="2016-11" db="UniProtKB">
        <authorList>
            <consortium name="WormBaseParasite"/>
        </authorList>
    </citation>
    <scope>IDENTIFICATION</scope>
</reference>
<evidence type="ECO:0000313" key="5">
    <source>
        <dbReference type="Proteomes" id="UP000659654"/>
    </source>
</evidence>
<reference evidence="3" key="2">
    <citation type="submission" date="2020-09" db="EMBL/GenBank/DDBJ databases">
        <authorList>
            <person name="Kikuchi T."/>
        </authorList>
    </citation>
    <scope>NUCLEOTIDE SEQUENCE</scope>
    <source>
        <strain evidence="3">Ka4C1</strain>
    </source>
</reference>
<dbReference type="Proteomes" id="UP000582659">
    <property type="component" value="Unassembled WGS sequence"/>
</dbReference>
<evidence type="ECO:0000313" key="3">
    <source>
        <dbReference type="EMBL" id="CAD5234019.1"/>
    </source>
</evidence>
<dbReference type="PANTHER" id="PTHR12000">
    <property type="entry name" value="HEMOGLOBINASE FAMILY MEMBER"/>
    <property type="match status" value="1"/>
</dbReference>
<evidence type="ECO:0000313" key="6">
    <source>
        <dbReference type="WBParaSite" id="BXY_1388700.1"/>
    </source>
</evidence>
<organism evidence="4 6">
    <name type="scientific">Bursaphelenchus xylophilus</name>
    <name type="common">Pinewood nematode worm</name>
    <name type="synonym">Aphelenchoides xylophilus</name>
    <dbReference type="NCBI Taxonomy" id="6326"/>
    <lineage>
        <taxon>Eukaryota</taxon>
        <taxon>Metazoa</taxon>
        <taxon>Ecdysozoa</taxon>
        <taxon>Nematoda</taxon>
        <taxon>Chromadorea</taxon>
        <taxon>Rhabditida</taxon>
        <taxon>Tylenchina</taxon>
        <taxon>Tylenchomorpha</taxon>
        <taxon>Aphelenchoidea</taxon>
        <taxon>Aphelenchoididae</taxon>
        <taxon>Bursaphelenchus</taxon>
    </lineage>
</organism>
<dbReference type="PRINTS" id="PR00776">
    <property type="entry name" value="HEMOGLOBNASE"/>
</dbReference>
<dbReference type="EMBL" id="CAJFCV020000006">
    <property type="protein sequence ID" value="CAG9129555.1"/>
    <property type="molecule type" value="Genomic_DNA"/>
</dbReference>
<dbReference type="GO" id="GO:0006624">
    <property type="term" value="P:vacuolar protein processing"/>
    <property type="evidence" value="ECO:0007669"/>
    <property type="project" value="TreeGrafter"/>
</dbReference>
<evidence type="ECO:0000256" key="2">
    <source>
        <dbReference type="SAM" id="SignalP"/>
    </source>
</evidence>
<sequence length="382" mass="43110">MFEKTGLFLLLVLINTVKSLSFPDFIRNSNHKDGKTFAVLVAGSTGIENIRHQLDVCRVYGQLRKYGVKEENIQVLMNGVEDVRRFGSGSNGIPCDIPKSKNASLSNLIEAMNFTKSIHGSKNRFIFYFSGYAGPSLMLLPQEILTKDVMNKTISTLYRQRVFKKLVFYVEAPYATSIFDGILPNTGNFMLITASQATSTSYATDCRVYDGLPTCLGDKFTVNWIKGSANKNQTTRMEYFEEMSTFDVNTWIKKKQIQIAQKQNKTALICELNWQLDYISLITSFAIEDITAIHNAFVVDQKRDNRKMAGYLGMKKRIKCESEIIIAFSKSCYDVTKMPFLVQHIQPLLNLCTVGVSTSSIINVMSETCKEAPVQELIPLCK</sequence>
<dbReference type="Pfam" id="PF01650">
    <property type="entry name" value="Peptidase_C13"/>
    <property type="match status" value="1"/>
</dbReference>
<comment type="similarity">
    <text evidence="1">Belongs to the peptidase C13 family.</text>
</comment>
<keyword evidence="2" id="KW-0732">Signal</keyword>
<gene>
    <name evidence="3" type="ORF">BXYJ_LOCUS14110</name>
</gene>
<dbReference type="GO" id="GO:0005773">
    <property type="term" value="C:vacuole"/>
    <property type="evidence" value="ECO:0007669"/>
    <property type="project" value="GOC"/>
</dbReference>
<dbReference type="AlphaFoldDB" id="A0A1I7SLF5"/>
<dbReference type="SMR" id="A0A1I7SLF5"/>
<dbReference type="PIRSF" id="PIRSF019663">
    <property type="entry name" value="Legumain"/>
    <property type="match status" value="1"/>
</dbReference>
<dbReference type="GO" id="GO:0051603">
    <property type="term" value="P:proteolysis involved in protein catabolic process"/>
    <property type="evidence" value="ECO:0007669"/>
    <property type="project" value="TreeGrafter"/>
</dbReference>
<dbReference type="InterPro" id="IPR001096">
    <property type="entry name" value="Peptidase_C13"/>
</dbReference>
<protein>
    <submittedName>
        <fullName evidence="3">(pine wood nematode) hypothetical protein</fullName>
    </submittedName>
</protein>
<dbReference type="eggNOG" id="KOG1348">
    <property type="taxonomic scope" value="Eukaryota"/>
</dbReference>
<evidence type="ECO:0000313" key="4">
    <source>
        <dbReference type="Proteomes" id="UP000095284"/>
    </source>
</evidence>
<proteinExistence type="inferred from homology"/>
<dbReference type="Proteomes" id="UP000659654">
    <property type="component" value="Unassembled WGS sequence"/>
</dbReference>
<evidence type="ECO:0000256" key="1">
    <source>
        <dbReference type="ARBA" id="ARBA00009941"/>
    </source>
</evidence>
<dbReference type="EMBL" id="CAJFDI010000006">
    <property type="protein sequence ID" value="CAD5234019.1"/>
    <property type="molecule type" value="Genomic_DNA"/>
</dbReference>
<dbReference type="Proteomes" id="UP000095284">
    <property type="component" value="Unplaced"/>
</dbReference>
<keyword evidence="5" id="KW-1185">Reference proteome</keyword>
<feature type="signal peptide" evidence="2">
    <location>
        <begin position="1"/>
        <end position="19"/>
    </location>
</feature>